<keyword evidence="3" id="KW-0547">Nucleotide-binding</keyword>
<dbReference type="STRING" id="322505.SAMN04487836_10570"/>
<dbReference type="Pfam" id="PF00005">
    <property type="entry name" value="ABC_tran"/>
    <property type="match status" value="1"/>
</dbReference>
<gene>
    <name evidence="6" type="ORF">SAMN04487834_100515</name>
</gene>
<dbReference type="PROSITE" id="PS00211">
    <property type="entry name" value="ABC_TRANSPORTER_1"/>
    <property type="match status" value="1"/>
</dbReference>
<evidence type="ECO:0000256" key="3">
    <source>
        <dbReference type="ARBA" id="ARBA00022741"/>
    </source>
</evidence>
<dbReference type="InterPro" id="IPR017871">
    <property type="entry name" value="ABC_transporter-like_CS"/>
</dbReference>
<dbReference type="CDD" id="cd03255">
    <property type="entry name" value="ABC_MJ0796_LolCDE_FtsE"/>
    <property type="match status" value="1"/>
</dbReference>
<evidence type="ECO:0000256" key="1">
    <source>
        <dbReference type="ARBA" id="ARBA00005417"/>
    </source>
</evidence>
<keyword evidence="7" id="KW-1185">Reference proteome</keyword>
<dbReference type="GO" id="GO:0022857">
    <property type="term" value="F:transmembrane transporter activity"/>
    <property type="evidence" value="ECO:0007669"/>
    <property type="project" value="TreeGrafter"/>
</dbReference>
<dbReference type="OrthoDB" id="9791546at2"/>
<dbReference type="eggNOG" id="COG1136">
    <property type="taxonomic scope" value="Bacteria"/>
</dbReference>
<evidence type="ECO:0000256" key="2">
    <source>
        <dbReference type="ARBA" id="ARBA00022448"/>
    </source>
</evidence>
<dbReference type="InterPro" id="IPR027417">
    <property type="entry name" value="P-loop_NTPase"/>
</dbReference>
<dbReference type="AlphaFoldDB" id="A0A1H6QT47"/>
<dbReference type="PANTHER" id="PTHR24220:SF689">
    <property type="entry name" value="LIPOPROTEIN-RELEASING SYSTEM ATP-BINDING PROTEIN LOLD"/>
    <property type="match status" value="1"/>
</dbReference>
<dbReference type="InterPro" id="IPR003439">
    <property type="entry name" value="ABC_transporter-like_ATP-bd"/>
</dbReference>
<dbReference type="EMBL" id="FNYK01000005">
    <property type="protein sequence ID" value="SEI46789.1"/>
    <property type="molecule type" value="Genomic_DNA"/>
</dbReference>
<protein>
    <submittedName>
        <fullName evidence="6">Putative ABC transport system ATP-binding protein</fullName>
    </submittedName>
</protein>
<dbReference type="PROSITE" id="PS50893">
    <property type="entry name" value="ABC_TRANSPORTER_2"/>
    <property type="match status" value="1"/>
</dbReference>
<dbReference type="InterPro" id="IPR017911">
    <property type="entry name" value="MacB-like_ATP-bd"/>
</dbReference>
<dbReference type="PANTHER" id="PTHR24220">
    <property type="entry name" value="IMPORT ATP-BINDING PROTEIN"/>
    <property type="match status" value="1"/>
</dbReference>
<proteinExistence type="inferred from homology"/>
<dbReference type="RefSeq" id="WP_074731257.1">
    <property type="nucleotide sequence ID" value="NZ_FNYK01000005.1"/>
</dbReference>
<evidence type="ECO:0000313" key="6">
    <source>
        <dbReference type="EMBL" id="SEI46789.1"/>
    </source>
</evidence>
<dbReference type="InterPro" id="IPR003593">
    <property type="entry name" value="AAA+_ATPase"/>
</dbReference>
<evidence type="ECO:0000313" key="7">
    <source>
        <dbReference type="Proteomes" id="UP000183028"/>
    </source>
</evidence>
<organism evidence="6 7">
    <name type="scientific">Sharpea azabuensis</name>
    <dbReference type="NCBI Taxonomy" id="322505"/>
    <lineage>
        <taxon>Bacteria</taxon>
        <taxon>Bacillati</taxon>
        <taxon>Bacillota</taxon>
        <taxon>Erysipelotrichia</taxon>
        <taxon>Erysipelotrichales</taxon>
        <taxon>Coprobacillaceae</taxon>
        <taxon>Sharpea</taxon>
    </lineage>
</organism>
<evidence type="ECO:0000256" key="4">
    <source>
        <dbReference type="ARBA" id="ARBA00022840"/>
    </source>
</evidence>
<dbReference type="Gene3D" id="3.40.50.300">
    <property type="entry name" value="P-loop containing nucleotide triphosphate hydrolases"/>
    <property type="match status" value="1"/>
</dbReference>
<reference evidence="7" key="1">
    <citation type="submission" date="2016-10" db="EMBL/GenBank/DDBJ databases">
        <authorList>
            <person name="Varghese N."/>
        </authorList>
    </citation>
    <scope>NUCLEOTIDE SEQUENCE [LARGE SCALE GENOMIC DNA]</scope>
    <source>
        <strain evidence="7">DSM 20406</strain>
    </source>
</reference>
<keyword evidence="4 6" id="KW-0067">ATP-binding</keyword>
<feature type="domain" description="ABC transporter" evidence="5">
    <location>
        <begin position="5"/>
        <end position="223"/>
    </location>
</feature>
<dbReference type="SMART" id="SM00382">
    <property type="entry name" value="AAA"/>
    <property type="match status" value="1"/>
</dbReference>
<evidence type="ECO:0000259" key="5">
    <source>
        <dbReference type="PROSITE" id="PS50893"/>
    </source>
</evidence>
<accession>A0A1H6QT47</accession>
<dbReference type="GO" id="GO:0005524">
    <property type="term" value="F:ATP binding"/>
    <property type="evidence" value="ECO:0007669"/>
    <property type="project" value="UniProtKB-KW"/>
</dbReference>
<comment type="similarity">
    <text evidence="1">Belongs to the ABC transporter superfamily.</text>
</comment>
<dbReference type="GO" id="GO:0005886">
    <property type="term" value="C:plasma membrane"/>
    <property type="evidence" value="ECO:0007669"/>
    <property type="project" value="TreeGrafter"/>
</dbReference>
<dbReference type="InterPro" id="IPR015854">
    <property type="entry name" value="ABC_transpr_LolD-like"/>
</dbReference>
<dbReference type="GO" id="GO:0016887">
    <property type="term" value="F:ATP hydrolysis activity"/>
    <property type="evidence" value="ECO:0007669"/>
    <property type="project" value="InterPro"/>
</dbReference>
<dbReference type="Proteomes" id="UP000183028">
    <property type="component" value="Unassembled WGS sequence"/>
</dbReference>
<name>A0A1H6QT47_9FIRM</name>
<sequence>MDALFQLHHLSYHYQDGGLRVDILKDCEYSFEKGKTYAIIGPSGCGKTTLLSLMGGLEAPCDGYVEYDGENIEKKGFNNYRRYDIALIFQSYNLINYMNAYQNIVCAMDIAHIKEPNKKERALKILGRLGIHEQEAKRDIRKLSGGQQQRVAIARAIAKNAQVILADEPTGNLDYATGQTIIQNFIELAHQDQRIVIVVTHDQGFARQMDVCLKIEDGKLVEV</sequence>
<keyword evidence="2" id="KW-0813">Transport</keyword>
<dbReference type="SUPFAM" id="SSF52540">
    <property type="entry name" value="P-loop containing nucleoside triphosphate hydrolases"/>
    <property type="match status" value="1"/>
</dbReference>